<feature type="domain" description="HTH gntR-type" evidence="4">
    <location>
        <begin position="10"/>
        <end position="77"/>
    </location>
</feature>
<keyword evidence="6" id="KW-1185">Reference proteome</keyword>
<accession>A0A1I2GX63</accession>
<dbReference type="AlphaFoldDB" id="A0A1I2GX63"/>
<dbReference type="InterPro" id="IPR008920">
    <property type="entry name" value="TF_FadR/GntR_C"/>
</dbReference>
<dbReference type="PROSITE" id="PS50949">
    <property type="entry name" value="HTH_GNTR"/>
    <property type="match status" value="1"/>
</dbReference>
<dbReference type="EMBL" id="FONN01000018">
    <property type="protein sequence ID" value="SFF21151.1"/>
    <property type="molecule type" value="Genomic_DNA"/>
</dbReference>
<evidence type="ECO:0000259" key="4">
    <source>
        <dbReference type="PROSITE" id="PS50949"/>
    </source>
</evidence>
<dbReference type="CDD" id="cd07377">
    <property type="entry name" value="WHTH_GntR"/>
    <property type="match status" value="1"/>
</dbReference>
<dbReference type="InterPro" id="IPR036390">
    <property type="entry name" value="WH_DNA-bd_sf"/>
</dbReference>
<evidence type="ECO:0000256" key="1">
    <source>
        <dbReference type="ARBA" id="ARBA00023015"/>
    </source>
</evidence>
<dbReference type="GO" id="GO:0003677">
    <property type="term" value="F:DNA binding"/>
    <property type="evidence" value="ECO:0007669"/>
    <property type="project" value="UniProtKB-KW"/>
</dbReference>
<dbReference type="OrthoDB" id="9781630at2"/>
<dbReference type="SMART" id="SM00345">
    <property type="entry name" value="HTH_GNTR"/>
    <property type="match status" value="1"/>
</dbReference>
<keyword evidence="2 5" id="KW-0238">DNA-binding</keyword>
<dbReference type="InterPro" id="IPR011711">
    <property type="entry name" value="GntR_C"/>
</dbReference>
<dbReference type="SUPFAM" id="SSF46785">
    <property type="entry name" value="Winged helix' DNA-binding domain"/>
    <property type="match status" value="1"/>
</dbReference>
<dbReference type="SMART" id="SM00895">
    <property type="entry name" value="FCD"/>
    <property type="match status" value="1"/>
</dbReference>
<dbReference type="Gene3D" id="1.20.120.530">
    <property type="entry name" value="GntR ligand-binding domain-like"/>
    <property type="match status" value="1"/>
</dbReference>
<gene>
    <name evidence="5" type="ORF">SAMN04487969_11860</name>
</gene>
<evidence type="ECO:0000256" key="3">
    <source>
        <dbReference type="ARBA" id="ARBA00023163"/>
    </source>
</evidence>
<dbReference type="SUPFAM" id="SSF48008">
    <property type="entry name" value="GntR ligand-binding domain-like"/>
    <property type="match status" value="1"/>
</dbReference>
<dbReference type="Pfam" id="PF07729">
    <property type="entry name" value="FCD"/>
    <property type="match status" value="1"/>
</dbReference>
<evidence type="ECO:0000256" key="2">
    <source>
        <dbReference type="ARBA" id="ARBA00023125"/>
    </source>
</evidence>
<dbReference type="InterPro" id="IPR036388">
    <property type="entry name" value="WH-like_DNA-bd_sf"/>
</dbReference>
<dbReference type="InterPro" id="IPR000524">
    <property type="entry name" value="Tscrpt_reg_HTH_GntR"/>
</dbReference>
<name>A0A1I2GX63_9BACL</name>
<protein>
    <submittedName>
        <fullName evidence="5">DNA-binding transcriptional regulator, GntR family</fullName>
    </submittedName>
</protein>
<keyword evidence="3" id="KW-0804">Transcription</keyword>
<organism evidence="5 6">
    <name type="scientific">Paenibacillus algorifonticola</name>
    <dbReference type="NCBI Taxonomy" id="684063"/>
    <lineage>
        <taxon>Bacteria</taxon>
        <taxon>Bacillati</taxon>
        <taxon>Bacillota</taxon>
        <taxon>Bacilli</taxon>
        <taxon>Bacillales</taxon>
        <taxon>Paenibacillaceae</taxon>
        <taxon>Paenibacillus</taxon>
    </lineage>
</organism>
<dbReference type="PANTHER" id="PTHR43537">
    <property type="entry name" value="TRANSCRIPTIONAL REGULATOR, GNTR FAMILY"/>
    <property type="match status" value="1"/>
</dbReference>
<dbReference type="GO" id="GO:0003700">
    <property type="term" value="F:DNA-binding transcription factor activity"/>
    <property type="evidence" value="ECO:0007669"/>
    <property type="project" value="InterPro"/>
</dbReference>
<dbReference type="Gene3D" id="1.10.10.10">
    <property type="entry name" value="Winged helix-like DNA-binding domain superfamily/Winged helix DNA-binding domain"/>
    <property type="match status" value="1"/>
</dbReference>
<evidence type="ECO:0000313" key="5">
    <source>
        <dbReference type="EMBL" id="SFF21151.1"/>
    </source>
</evidence>
<proteinExistence type="predicted"/>
<dbReference type="PANTHER" id="PTHR43537:SF24">
    <property type="entry name" value="GLUCONATE OPERON TRANSCRIPTIONAL REPRESSOR"/>
    <property type="match status" value="1"/>
</dbReference>
<sequence>MKNMTINMNETIYVRVCNRLRNDILNGVFDSGMRLVIADLVKRYGVSQMPIREALQQLQGEGVVVMLPQKGAHVCKIDETLISNMYDIRACIEVMLVMKALQFMSNERIQQLEQIEAEFESAVIRNDFSALLMHNENFHRVINSCAGNPEATRIIDHRWGLIDNLRRKFGFSKSRLEEAVQDHQNLIRAIKERDEQSLVKLTRKHVLEAKSDLIIRMQEAASEARSEG</sequence>
<dbReference type="Pfam" id="PF00392">
    <property type="entry name" value="GntR"/>
    <property type="match status" value="1"/>
</dbReference>
<reference evidence="6" key="1">
    <citation type="submission" date="2016-10" db="EMBL/GenBank/DDBJ databases">
        <authorList>
            <person name="Varghese N."/>
            <person name="Submissions S."/>
        </authorList>
    </citation>
    <scope>NUCLEOTIDE SEQUENCE [LARGE SCALE GENOMIC DNA]</scope>
    <source>
        <strain evidence="6">CGMCC 1.10223</strain>
    </source>
</reference>
<dbReference type="Proteomes" id="UP000183410">
    <property type="component" value="Unassembled WGS sequence"/>
</dbReference>
<dbReference type="RefSeq" id="WP_046229233.1">
    <property type="nucleotide sequence ID" value="NZ_FONN01000018.1"/>
</dbReference>
<keyword evidence="1" id="KW-0805">Transcription regulation</keyword>
<evidence type="ECO:0000313" key="6">
    <source>
        <dbReference type="Proteomes" id="UP000183410"/>
    </source>
</evidence>